<evidence type="ECO:0000256" key="3">
    <source>
        <dbReference type="ARBA" id="ARBA00015972"/>
    </source>
</evidence>
<dbReference type="Gene3D" id="2.170.120.12">
    <property type="entry name" value="DNA-directed RNA polymerase, insert domain"/>
    <property type="match status" value="1"/>
</dbReference>
<dbReference type="HAMAP" id="MF_00059">
    <property type="entry name" value="RNApol_bact_RpoA"/>
    <property type="match status" value="1"/>
</dbReference>
<comment type="caution">
    <text evidence="13">The sequence shown here is derived from an EMBL/GenBank/DDBJ whole genome shotgun (WGS) entry which is preliminary data.</text>
</comment>
<dbReference type="GO" id="GO:0003899">
    <property type="term" value="F:DNA-directed RNA polymerase activity"/>
    <property type="evidence" value="ECO:0007669"/>
    <property type="project" value="UniProtKB-UniRule"/>
</dbReference>
<accession>A0A0G0EQS4</accession>
<comment type="domain">
    <text evidence="11">The N-terminal domain is essential for RNAP assembly and basal transcription, whereas the C-terminal domain is involved in interaction with transcriptional regulators and with upstream promoter elements.</text>
</comment>
<evidence type="ECO:0000256" key="8">
    <source>
        <dbReference type="ARBA" id="ARBA00032524"/>
    </source>
</evidence>
<comment type="catalytic activity">
    <reaction evidence="10 11">
        <text>RNA(n) + a ribonucleoside 5'-triphosphate = RNA(n+1) + diphosphate</text>
        <dbReference type="Rhea" id="RHEA:21248"/>
        <dbReference type="Rhea" id="RHEA-COMP:14527"/>
        <dbReference type="Rhea" id="RHEA-COMP:17342"/>
        <dbReference type="ChEBI" id="CHEBI:33019"/>
        <dbReference type="ChEBI" id="CHEBI:61557"/>
        <dbReference type="ChEBI" id="CHEBI:140395"/>
        <dbReference type="EC" id="2.7.7.6"/>
    </reaction>
</comment>
<dbReference type="GO" id="GO:0003677">
    <property type="term" value="F:DNA binding"/>
    <property type="evidence" value="ECO:0007669"/>
    <property type="project" value="UniProtKB-UniRule"/>
</dbReference>
<dbReference type="CDD" id="cd06928">
    <property type="entry name" value="RNAP_alpha_NTD"/>
    <property type="match status" value="1"/>
</dbReference>
<name>A0A0G0EQS4_UNCC3</name>
<dbReference type="InterPro" id="IPR011263">
    <property type="entry name" value="DNA-dir_RNA_pol_RpoA/D/Rpb3"/>
</dbReference>
<dbReference type="Pfam" id="PF01000">
    <property type="entry name" value="RNA_pol_A_bac"/>
    <property type="match status" value="1"/>
</dbReference>
<evidence type="ECO:0000256" key="10">
    <source>
        <dbReference type="ARBA" id="ARBA00048552"/>
    </source>
</evidence>
<dbReference type="NCBIfam" id="NF003513">
    <property type="entry name" value="PRK05182.1-2"/>
    <property type="match status" value="1"/>
</dbReference>
<dbReference type="InterPro" id="IPR036603">
    <property type="entry name" value="RBP11-like"/>
</dbReference>
<evidence type="ECO:0000259" key="12">
    <source>
        <dbReference type="SMART" id="SM00662"/>
    </source>
</evidence>
<dbReference type="NCBIfam" id="TIGR02027">
    <property type="entry name" value="rpoA"/>
    <property type="match status" value="1"/>
</dbReference>
<dbReference type="SMART" id="SM00662">
    <property type="entry name" value="RPOLD"/>
    <property type="match status" value="1"/>
</dbReference>
<dbReference type="PATRIC" id="fig|1618350.3.peg.698"/>
<keyword evidence="5 11" id="KW-0808">Transferase</keyword>
<evidence type="ECO:0000256" key="11">
    <source>
        <dbReference type="HAMAP-Rule" id="MF_00059"/>
    </source>
</evidence>
<dbReference type="SUPFAM" id="SSF55257">
    <property type="entry name" value="RBP11-like subunits of RNA polymerase"/>
    <property type="match status" value="1"/>
</dbReference>
<dbReference type="InterPro" id="IPR011260">
    <property type="entry name" value="RNAP_asu_C"/>
</dbReference>
<dbReference type="Pfam" id="PF03118">
    <property type="entry name" value="RNA_pol_A_CTD"/>
    <property type="match status" value="1"/>
</dbReference>
<gene>
    <name evidence="11" type="primary">rpoA</name>
    <name evidence="13" type="ORF">UR67_C0004G0064</name>
</gene>
<reference evidence="13 14" key="1">
    <citation type="journal article" date="2015" name="Nature">
        <title>rRNA introns, odd ribosomes, and small enigmatic genomes across a large radiation of phyla.</title>
        <authorList>
            <person name="Brown C.T."/>
            <person name="Hug L.A."/>
            <person name="Thomas B.C."/>
            <person name="Sharon I."/>
            <person name="Castelle C.J."/>
            <person name="Singh A."/>
            <person name="Wilkins M.J."/>
            <person name="Williams K.H."/>
            <person name="Banfield J.F."/>
        </authorList>
    </citation>
    <scope>NUCLEOTIDE SEQUENCE [LARGE SCALE GENOMIC DNA]</scope>
</reference>
<dbReference type="AlphaFoldDB" id="A0A0G0EQS4"/>
<dbReference type="GO" id="GO:0046983">
    <property type="term" value="F:protein dimerization activity"/>
    <property type="evidence" value="ECO:0007669"/>
    <property type="project" value="InterPro"/>
</dbReference>
<dbReference type="InterPro" id="IPR036643">
    <property type="entry name" value="RNApol_insert_sf"/>
</dbReference>
<evidence type="ECO:0000313" key="14">
    <source>
        <dbReference type="Proteomes" id="UP000034581"/>
    </source>
</evidence>
<sequence length="305" mass="33627">MIFEVKPNLSKTNEKAKYAEFVIEPLPNGFGLTLGHSLRRVLLTSLEGAAITSIKIDGAKHEFTTLPGVKEDMVDLVLNIKKIEVKLEGKTEGTMTLVKKGPGEVKASDIECPSGLKVLNPDQYITTLADKKTTLKIEFKVQMGKGYLPAEEQQIEELGVIPVDGIFTPVLDADYSVSDTRVGGKTNFDKLVMRVTTTGEIEPQEALKKAAEILRDYYSFVVSPEEVDEMPSEEIKEEKVEQDVLIEELDLPMRVVNSLGSAGIKTIGELVAKKEKEVSKIKNLGAKSIKEIKAKLDEMGLSFKE</sequence>
<dbReference type="EMBL" id="LBQB01000004">
    <property type="protein sequence ID" value="KKP69667.1"/>
    <property type="molecule type" value="Genomic_DNA"/>
</dbReference>
<evidence type="ECO:0000256" key="7">
    <source>
        <dbReference type="ARBA" id="ARBA00023163"/>
    </source>
</evidence>
<evidence type="ECO:0000256" key="4">
    <source>
        <dbReference type="ARBA" id="ARBA00022478"/>
    </source>
</evidence>
<dbReference type="Gene3D" id="1.10.150.20">
    <property type="entry name" value="5' to 3' exonuclease, C-terminal subdomain"/>
    <property type="match status" value="1"/>
</dbReference>
<evidence type="ECO:0000313" key="13">
    <source>
        <dbReference type="EMBL" id="KKP69667.1"/>
    </source>
</evidence>
<keyword evidence="6 11" id="KW-0548">Nucleotidyltransferase</keyword>
<organism evidence="13 14">
    <name type="scientific">candidate division CPR3 bacterium GW2011_GWF2_35_18</name>
    <dbReference type="NCBI Taxonomy" id="1618350"/>
    <lineage>
        <taxon>Bacteria</taxon>
        <taxon>Bacteria division CPR3</taxon>
    </lineage>
</organism>
<comment type="function">
    <text evidence="11">DNA-dependent RNA polymerase catalyzes the transcription of DNA into RNA using the four ribonucleoside triphosphates as substrates.</text>
</comment>
<protein>
    <recommendedName>
        <fullName evidence="3 11">DNA-directed RNA polymerase subunit alpha</fullName>
        <shortName evidence="11">RNAP subunit alpha</shortName>
        <ecNumber evidence="2 11">2.7.7.6</ecNumber>
    </recommendedName>
    <alternativeName>
        <fullName evidence="9 11">RNA polymerase subunit alpha</fullName>
    </alternativeName>
    <alternativeName>
        <fullName evidence="8 11">Transcriptase subunit alpha</fullName>
    </alternativeName>
</protein>
<evidence type="ECO:0000256" key="1">
    <source>
        <dbReference type="ARBA" id="ARBA00007123"/>
    </source>
</evidence>
<comment type="subunit">
    <text evidence="11">Homodimer. The RNAP catalytic core consists of 2 alpha, 1 beta, 1 beta' and 1 omega subunit. When a sigma factor is associated with the core the holoenzyme is formed, which can initiate transcription.</text>
</comment>
<dbReference type="SUPFAM" id="SSF56553">
    <property type="entry name" value="Insert subdomain of RNA polymerase alpha subunit"/>
    <property type="match status" value="1"/>
</dbReference>
<dbReference type="InterPro" id="IPR011262">
    <property type="entry name" value="DNA-dir_RNA_pol_insert"/>
</dbReference>
<feature type="region of interest" description="Alpha N-terminal domain (alpha-NTD)" evidence="11">
    <location>
        <begin position="1"/>
        <end position="225"/>
    </location>
</feature>
<evidence type="ECO:0000256" key="9">
    <source>
        <dbReference type="ARBA" id="ARBA00033070"/>
    </source>
</evidence>
<dbReference type="Gene3D" id="3.30.1360.10">
    <property type="entry name" value="RNA polymerase, RBP11-like subunit"/>
    <property type="match status" value="1"/>
</dbReference>
<keyword evidence="7 11" id="KW-0804">Transcription</keyword>
<dbReference type="STRING" id="1618350.UR67_C0004G0064"/>
<evidence type="ECO:0000256" key="6">
    <source>
        <dbReference type="ARBA" id="ARBA00022695"/>
    </source>
</evidence>
<dbReference type="GO" id="GO:0000428">
    <property type="term" value="C:DNA-directed RNA polymerase complex"/>
    <property type="evidence" value="ECO:0007669"/>
    <property type="project" value="UniProtKB-KW"/>
</dbReference>
<evidence type="ECO:0000256" key="5">
    <source>
        <dbReference type="ARBA" id="ARBA00022679"/>
    </source>
</evidence>
<dbReference type="GO" id="GO:0005737">
    <property type="term" value="C:cytoplasm"/>
    <property type="evidence" value="ECO:0007669"/>
    <property type="project" value="UniProtKB-ARBA"/>
</dbReference>
<proteinExistence type="inferred from homology"/>
<feature type="region of interest" description="Alpha C-terminal domain (alpha-CTD)" evidence="11">
    <location>
        <begin position="242"/>
        <end position="305"/>
    </location>
</feature>
<dbReference type="InterPro" id="IPR011773">
    <property type="entry name" value="DNA-dir_RpoA"/>
</dbReference>
<dbReference type="EC" id="2.7.7.6" evidence="2 11"/>
<dbReference type="Pfam" id="PF01193">
    <property type="entry name" value="RNA_pol_L"/>
    <property type="match status" value="1"/>
</dbReference>
<evidence type="ECO:0000256" key="2">
    <source>
        <dbReference type="ARBA" id="ARBA00012418"/>
    </source>
</evidence>
<feature type="domain" description="DNA-directed RNA polymerase RpoA/D/Rpb3-type" evidence="12">
    <location>
        <begin position="18"/>
        <end position="224"/>
    </location>
</feature>
<comment type="similarity">
    <text evidence="1 11">Belongs to the RNA polymerase alpha chain family.</text>
</comment>
<keyword evidence="4 11" id="KW-0240">DNA-directed RNA polymerase</keyword>
<dbReference type="GO" id="GO:0006351">
    <property type="term" value="P:DNA-templated transcription"/>
    <property type="evidence" value="ECO:0007669"/>
    <property type="project" value="UniProtKB-UniRule"/>
</dbReference>
<dbReference type="FunFam" id="2.170.120.12:FF:000001">
    <property type="entry name" value="DNA-directed RNA polymerase subunit alpha"/>
    <property type="match status" value="1"/>
</dbReference>
<dbReference type="Proteomes" id="UP000034581">
    <property type="component" value="Unassembled WGS sequence"/>
</dbReference>
<dbReference type="NCBIfam" id="NF003519">
    <property type="entry name" value="PRK05182.2-5"/>
    <property type="match status" value="1"/>
</dbReference>
<dbReference type="SUPFAM" id="SSF47789">
    <property type="entry name" value="C-terminal domain of RNA polymerase alpha subunit"/>
    <property type="match status" value="1"/>
</dbReference>